<protein>
    <submittedName>
        <fullName evidence="1">Heparan-alpha-glucosaminide N-acetyltransferase-like protein 1</fullName>
    </submittedName>
</protein>
<organism evidence="1 2">
    <name type="scientific">Sarcoptes scabiei</name>
    <name type="common">Itch mite</name>
    <name type="synonym">Acarus scabiei</name>
    <dbReference type="NCBI Taxonomy" id="52283"/>
    <lineage>
        <taxon>Eukaryota</taxon>
        <taxon>Metazoa</taxon>
        <taxon>Ecdysozoa</taxon>
        <taxon>Arthropoda</taxon>
        <taxon>Chelicerata</taxon>
        <taxon>Arachnida</taxon>
        <taxon>Acari</taxon>
        <taxon>Acariformes</taxon>
        <taxon>Sarcoptiformes</taxon>
        <taxon>Astigmata</taxon>
        <taxon>Psoroptidia</taxon>
        <taxon>Sarcoptoidea</taxon>
        <taxon>Sarcoptidae</taxon>
        <taxon>Sarcoptinae</taxon>
        <taxon>Sarcoptes</taxon>
    </lineage>
</organism>
<comment type="caution">
    <text evidence="1">The sequence shown here is derived from an EMBL/GenBank/DDBJ whole genome shotgun (WGS) entry which is preliminary data.</text>
</comment>
<accession>A0A132A258</accession>
<reference evidence="1 2" key="1">
    <citation type="journal article" date="2015" name="Parasit. Vectors">
        <title>Draft genome of the scabies mite.</title>
        <authorList>
            <person name="Rider S.D.Jr."/>
            <person name="Morgan M.S."/>
            <person name="Arlian L.G."/>
        </authorList>
    </citation>
    <scope>NUCLEOTIDE SEQUENCE [LARGE SCALE GENOMIC DNA]</scope>
    <source>
        <strain evidence="1">Arlian Lab</strain>
    </source>
</reference>
<name>A0A132A258_SARSC</name>
<proteinExistence type="predicted"/>
<gene>
    <name evidence="1" type="ORF">QR98_0034820</name>
</gene>
<dbReference type="PANTHER" id="PTHR31061">
    <property type="entry name" value="LD22376P"/>
    <property type="match status" value="1"/>
</dbReference>
<evidence type="ECO:0000313" key="2">
    <source>
        <dbReference type="Proteomes" id="UP000616769"/>
    </source>
</evidence>
<evidence type="ECO:0000313" key="1">
    <source>
        <dbReference type="EMBL" id="KPM05023.1"/>
    </source>
</evidence>
<dbReference type="VEuPathDB" id="VectorBase:SSCA001583"/>
<sequence>IDNNLNCHLDVLNYGQNQWLNASIVIIIFLALFSSIVYGHDRLDGFWKRFIRSESPTMIDSPTSTIAINPNSPTIPVSLVSKRFHSIDSFRGMTILLMIFVNYGAGNLTSLKHVPWDGFNLADSVFPFFIFIMGSTIAVRFPFLND</sequence>
<dbReference type="EMBL" id="JXLN01010058">
    <property type="protein sequence ID" value="KPM05023.1"/>
    <property type="molecule type" value="Genomic_DNA"/>
</dbReference>
<dbReference type="PANTHER" id="PTHR31061:SF24">
    <property type="entry name" value="LD22376P"/>
    <property type="match status" value="1"/>
</dbReference>
<dbReference type="OrthoDB" id="2149840at2759"/>
<dbReference type="AlphaFoldDB" id="A0A132A258"/>
<feature type="non-terminal residue" evidence="1">
    <location>
        <position position="1"/>
    </location>
</feature>
<dbReference type="Proteomes" id="UP000616769">
    <property type="component" value="Unassembled WGS sequence"/>
</dbReference>